<dbReference type="RefSeq" id="WP_312646547.1">
    <property type="nucleotide sequence ID" value="NZ_CP116967.1"/>
</dbReference>
<reference evidence="1 2" key="1">
    <citation type="submission" date="2023-01" db="EMBL/GenBank/DDBJ databases">
        <title>Cultivation and genomic characterization of new, ubiquitous marine nitrite-oxidizing bacteria from the Nitrospirales.</title>
        <authorList>
            <person name="Mueller A.J."/>
            <person name="Daebeler A."/>
            <person name="Herbold C.W."/>
            <person name="Kirkegaard R.H."/>
            <person name="Daims H."/>
        </authorList>
    </citation>
    <scope>NUCLEOTIDE SEQUENCE [LARGE SCALE GENOMIC DNA]</scope>
    <source>
        <strain evidence="1 2">VA</strain>
    </source>
</reference>
<proteinExistence type="predicted"/>
<organism evidence="1 2">
    <name type="scientific">Candidatus Nitrospira allomarina</name>
    <dbReference type="NCBI Taxonomy" id="3020900"/>
    <lineage>
        <taxon>Bacteria</taxon>
        <taxon>Pseudomonadati</taxon>
        <taxon>Nitrospirota</taxon>
        <taxon>Nitrospiria</taxon>
        <taxon>Nitrospirales</taxon>
        <taxon>Nitrospiraceae</taxon>
        <taxon>Nitrospira</taxon>
    </lineage>
</organism>
<gene>
    <name evidence="1" type="ORF">PP769_08195</name>
</gene>
<evidence type="ECO:0000313" key="1">
    <source>
        <dbReference type="EMBL" id="WNM59722.1"/>
    </source>
</evidence>
<protein>
    <submittedName>
        <fullName evidence="1">Uncharacterized protein</fullName>
    </submittedName>
</protein>
<name>A0AA96GEK6_9BACT</name>
<dbReference type="AlphaFoldDB" id="A0AA96GEK6"/>
<evidence type="ECO:0000313" key="2">
    <source>
        <dbReference type="Proteomes" id="UP001302719"/>
    </source>
</evidence>
<sequence length="250" mass="29292">MGLLKKLRGMFNRRKTISTNPLYEIVLTFLQKDIHKSPHEFMQKLSKASKEKILQEIYKVTETLWQAPDRVLANREGLLESMLHQVDCEIFMIGPGHKLAGFDGISGELKDFLPEFAQKRIDTGELDWKQKTSPTKDEAYKLVWGKWVRANQYCKIFNEIRVYLKDYHTNQERDWVFPLHCASAAFTEYNFRKEYGLTQIIDSARALQYGSFLEIVSKGHKDPLEEWEKTYNELFPLHSSSYAESRNGKN</sequence>
<dbReference type="Proteomes" id="UP001302719">
    <property type="component" value="Chromosome"/>
</dbReference>
<keyword evidence="2" id="KW-1185">Reference proteome</keyword>
<accession>A0AA96GEK6</accession>
<dbReference type="KEGG" id="nall:PP769_08195"/>
<dbReference type="EMBL" id="CP116967">
    <property type="protein sequence ID" value="WNM59722.1"/>
    <property type="molecule type" value="Genomic_DNA"/>
</dbReference>